<evidence type="ECO:0000256" key="3">
    <source>
        <dbReference type="ARBA" id="ARBA00023125"/>
    </source>
</evidence>
<dbReference type="InterPro" id="IPR036390">
    <property type="entry name" value="WH_DNA-bd_sf"/>
</dbReference>
<gene>
    <name evidence="6" type="ORF">GIY30_04535</name>
</gene>
<keyword evidence="4" id="KW-0804">Transcription</keyword>
<organism evidence="6 7">
    <name type="scientific">Gordonia mangrovi</name>
    <dbReference type="NCBI Taxonomy" id="2665643"/>
    <lineage>
        <taxon>Bacteria</taxon>
        <taxon>Bacillati</taxon>
        <taxon>Actinomycetota</taxon>
        <taxon>Actinomycetes</taxon>
        <taxon>Mycobacteriales</taxon>
        <taxon>Gordoniaceae</taxon>
        <taxon>Gordonia</taxon>
    </lineage>
</organism>
<dbReference type="SUPFAM" id="SSF46785">
    <property type="entry name" value="Winged helix' DNA-binding domain"/>
    <property type="match status" value="1"/>
</dbReference>
<evidence type="ECO:0000313" key="6">
    <source>
        <dbReference type="EMBL" id="MXP20627.1"/>
    </source>
</evidence>
<name>A0A6L7GMJ3_9ACTN</name>
<dbReference type="Pfam" id="PF00126">
    <property type="entry name" value="HTH_1"/>
    <property type="match status" value="1"/>
</dbReference>
<dbReference type="EMBL" id="WMBR01000001">
    <property type="protein sequence ID" value="MXP20627.1"/>
    <property type="molecule type" value="Genomic_DNA"/>
</dbReference>
<evidence type="ECO:0000256" key="1">
    <source>
        <dbReference type="ARBA" id="ARBA00009437"/>
    </source>
</evidence>
<dbReference type="PANTHER" id="PTHR30126:SF39">
    <property type="entry name" value="HTH-TYPE TRANSCRIPTIONAL REGULATOR CYSL"/>
    <property type="match status" value="1"/>
</dbReference>
<keyword evidence="7" id="KW-1185">Reference proteome</keyword>
<dbReference type="Proteomes" id="UP000475545">
    <property type="component" value="Unassembled WGS sequence"/>
</dbReference>
<dbReference type="Gene3D" id="1.10.10.10">
    <property type="entry name" value="Winged helix-like DNA-binding domain superfamily/Winged helix DNA-binding domain"/>
    <property type="match status" value="1"/>
</dbReference>
<dbReference type="GO" id="GO:0003700">
    <property type="term" value="F:DNA-binding transcription factor activity"/>
    <property type="evidence" value="ECO:0007669"/>
    <property type="project" value="InterPro"/>
</dbReference>
<dbReference type="InterPro" id="IPR036388">
    <property type="entry name" value="WH-like_DNA-bd_sf"/>
</dbReference>
<proteinExistence type="inferred from homology"/>
<dbReference type="Pfam" id="PF03466">
    <property type="entry name" value="LysR_substrate"/>
    <property type="match status" value="1"/>
</dbReference>
<comment type="caution">
    <text evidence="6">The sequence shown here is derived from an EMBL/GenBank/DDBJ whole genome shotgun (WGS) entry which is preliminary data.</text>
</comment>
<dbReference type="SUPFAM" id="SSF53850">
    <property type="entry name" value="Periplasmic binding protein-like II"/>
    <property type="match status" value="1"/>
</dbReference>
<dbReference type="InterPro" id="IPR005119">
    <property type="entry name" value="LysR_subst-bd"/>
</dbReference>
<dbReference type="RefSeq" id="WP_160900743.1">
    <property type="nucleotide sequence ID" value="NZ_CP102850.1"/>
</dbReference>
<evidence type="ECO:0000256" key="4">
    <source>
        <dbReference type="ARBA" id="ARBA00023163"/>
    </source>
</evidence>
<reference evidence="6 7" key="1">
    <citation type="submission" date="2019-11" db="EMBL/GenBank/DDBJ databases">
        <title>Gordonia sp. nov., a novel actinobacterium isolated from mangrove soil in Hainan.</title>
        <authorList>
            <person name="Huang X."/>
            <person name="Xie Y."/>
            <person name="Chu X."/>
            <person name="Xiao K."/>
        </authorList>
    </citation>
    <scope>NUCLEOTIDE SEQUENCE [LARGE SCALE GENOMIC DNA]</scope>
    <source>
        <strain evidence="6 7">HNM0687</strain>
    </source>
</reference>
<keyword evidence="3" id="KW-0238">DNA-binding</keyword>
<accession>A0A6L7GMJ3</accession>
<dbReference type="AlphaFoldDB" id="A0A6L7GMJ3"/>
<evidence type="ECO:0000259" key="5">
    <source>
        <dbReference type="PROSITE" id="PS50931"/>
    </source>
</evidence>
<sequence>MTSAQLRAFVAIVRTGSVKQAAAELGLTEQAVSMHVAQLRKSLGDQLFRRTHSGLAFTPGGLRLAARAVEILGLQDQTISEVEAAAGGQRTIRLATSSLFAEHAVGGLIDLFTRRAKDLEVELTVQPPDQFASLLASRAVDVAIGAAPLEAETASAAPTLSCKEFLTYDVEVMASPSHPFTTRRVSPEEMAHATWNLGPSAAGESGVVPEMLADLGVPEDCQRIFQSDAAAWEETQRGTGLTLALTFAVHSDLRAERLARVAGPGVHRRATWSAMTLAHDPTRTAGELMRFVTTPKAIQAMLRGAGVPLKSFRPAVYVTLWN</sequence>
<dbReference type="GO" id="GO:0000976">
    <property type="term" value="F:transcription cis-regulatory region binding"/>
    <property type="evidence" value="ECO:0007669"/>
    <property type="project" value="TreeGrafter"/>
</dbReference>
<dbReference type="CDD" id="cd05466">
    <property type="entry name" value="PBP2_LTTR_substrate"/>
    <property type="match status" value="1"/>
</dbReference>
<protein>
    <submittedName>
        <fullName evidence="6">LysR family transcriptional regulator</fullName>
    </submittedName>
</protein>
<dbReference type="PANTHER" id="PTHR30126">
    <property type="entry name" value="HTH-TYPE TRANSCRIPTIONAL REGULATOR"/>
    <property type="match status" value="1"/>
</dbReference>
<keyword evidence="2" id="KW-0805">Transcription regulation</keyword>
<comment type="similarity">
    <text evidence="1">Belongs to the LysR transcriptional regulatory family.</text>
</comment>
<evidence type="ECO:0000313" key="7">
    <source>
        <dbReference type="Proteomes" id="UP000475545"/>
    </source>
</evidence>
<dbReference type="Gene3D" id="3.40.190.10">
    <property type="entry name" value="Periplasmic binding protein-like II"/>
    <property type="match status" value="2"/>
</dbReference>
<evidence type="ECO:0000256" key="2">
    <source>
        <dbReference type="ARBA" id="ARBA00023015"/>
    </source>
</evidence>
<dbReference type="PROSITE" id="PS50931">
    <property type="entry name" value="HTH_LYSR"/>
    <property type="match status" value="1"/>
</dbReference>
<dbReference type="PRINTS" id="PR00039">
    <property type="entry name" value="HTHLYSR"/>
</dbReference>
<dbReference type="InterPro" id="IPR000847">
    <property type="entry name" value="LysR_HTH_N"/>
</dbReference>
<feature type="domain" description="HTH lysR-type" evidence="5">
    <location>
        <begin position="1"/>
        <end position="58"/>
    </location>
</feature>